<dbReference type="SUPFAM" id="SSF89957">
    <property type="entry name" value="MTH1187/YkoF-like"/>
    <property type="match status" value="1"/>
</dbReference>
<name>A0A4Q9KDV0_9ACTN</name>
<evidence type="ECO:0000313" key="3">
    <source>
        <dbReference type="Proteomes" id="UP000292373"/>
    </source>
</evidence>
<organism evidence="2 3">
    <name type="scientific">Propioniciclava sinopodophylli</name>
    <dbReference type="NCBI Taxonomy" id="1837344"/>
    <lineage>
        <taxon>Bacteria</taxon>
        <taxon>Bacillati</taxon>
        <taxon>Actinomycetota</taxon>
        <taxon>Actinomycetes</taxon>
        <taxon>Propionibacteriales</taxon>
        <taxon>Propionibacteriaceae</taxon>
        <taxon>Propioniciclava</taxon>
    </lineage>
</organism>
<evidence type="ECO:0000259" key="1">
    <source>
        <dbReference type="Pfam" id="PF07615"/>
    </source>
</evidence>
<dbReference type="EMBL" id="SDMQ01000006">
    <property type="protein sequence ID" value="TBT85056.1"/>
    <property type="molecule type" value="Genomic_DNA"/>
</dbReference>
<protein>
    <recommendedName>
        <fullName evidence="1">Thiamin/hydroxymethyl pyrimidine-binding YkoF putative domain-containing protein</fullName>
    </recommendedName>
</protein>
<dbReference type="Proteomes" id="UP000292373">
    <property type="component" value="Unassembled WGS sequence"/>
</dbReference>
<proteinExistence type="predicted"/>
<accession>A0A4Q9KDV0</accession>
<dbReference type="AlphaFoldDB" id="A0A4Q9KDV0"/>
<feature type="domain" description="Thiamin/hydroxymethyl pyrimidine-binding YkoF putative" evidence="1">
    <location>
        <begin position="16"/>
        <end position="97"/>
    </location>
</feature>
<dbReference type="Pfam" id="PF07615">
    <property type="entry name" value="Ykof"/>
    <property type="match status" value="2"/>
</dbReference>
<comment type="caution">
    <text evidence="2">The sequence shown here is derived from an EMBL/GenBank/DDBJ whole genome shotgun (WGS) entry which is preliminary data.</text>
</comment>
<dbReference type="OrthoDB" id="3194721at2"/>
<feature type="domain" description="Thiamin/hydroxymethyl pyrimidine-binding YkoF putative" evidence="1">
    <location>
        <begin position="145"/>
        <end position="210"/>
    </location>
</feature>
<dbReference type="Gene3D" id="3.30.70.930">
    <property type="match status" value="2"/>
</dbReference>
<reference evidence="2 3" key="1">
    <citation type="submission" date="2019-01" db="EMBL/GenBank/DDBJ databases">
        <title>Lactibacter flavus gen. nov., sp. nov., a novel bacterium of the family Propionibacteriaceae isolated from raw milk and dairy products.</title>
        <authorList>
            <person name="Huptas C."/>
            <person name="Wenning M."/>
            <person name="Breitenwieser F."/>
            <person name="Doll E."/>
            <person name="Von Neubeck M."/>
            <person name="Busse H.-J."/>
            <person name="Scherer S."/>
        </authorList>
    </citation>
    <scope>NUCLEOTIDE SEQUENCE [LARGE SCALE GENOMIC DNA]</scope>
    <source>
        <strain evidence="2 3">KCTC 33808</strain>
    </source>
</reference>
<evidence type="ECO:0000313" key="2">
    <source>
        <dbReference type="EMBL" id="TBT85056.1"/>
    </source>
</evidence>
<keyword evidence="3" id="KW-1185">Reference proteome</keyword>
<dbReference type="InterPro" id="IPR011522">
    <property type="entry name" value="Thiamin/HMP-bd_put_YkoF"/>
</dbReference>
<sequence>MEPATGEPTPTTYGIGARVSLHPMSARFEDIILGALADADAARGDLTTRTGVVSTFVGGDEADLLAYLTALIGAAARRADGDHLAASVLLSRGCPGEVTCDLRSGPWASDGTLAAEPTGTTAVAEWSLYPLLDADPAASAGAALDHMEPIMAAIEQAKQVGLYDGSDHYVTRLRGDIADILTLVTTAWRGVGGGVQHVTSHLSFSINSPTETRTPQEQS</sequence>
<dbReference type="RefSeq" id="WP_131167969.1">
    <property type="nucleotide sequence ID" value="NZ_SDMQ01000006.1"/>
</dbReference>
<gene>
    <name evidence="2" type="ORF">ET989_07795</name>
</gene>
<dbReference type="InterPro" id="IPR029756">
    <property type="entry name" value="MTH1187/YkoF-like"/>
</dbReference>